<evidence type="ECO:0000256" key="4">
    <source>
        <dbReference type="ARBA" id="ARBA00022475"/>
    </source>
</evidence>
<keyword evidence="7" id="KW-0029">Amino-acid transport</keyword>
<gene>
    <name evidence="13" type="ORF">GIV46_01830</name>
    <name evidence="14" type="ORF">SAMN04490208_2918</name>
</gene>
<dbReference type="NCBIfam" id="TIGR01726">
    <property type="entry name" value="HEQRo_perm_3TM"/>
    <property type="match status" value="1"/>
</dbReference>
<keyword evidence="6 11" id="KW-0812">Transmembrane</keyword>
<evidence type="ECO:0000256" key="8">
    <source>
        <dbReference type="ARBA" id="ARBA00022989"/>
    </source>
</evidence>
<dbReference type="InterPro" id="IPR043429">
    <property type="entry name" value="ArtM/GltK/GlnP/TcyL/YhdX-like"/>
</dbReference>
<evidence type="ECO:0000313" key="15">
    <source>
        <dbReference type="Proteomes" id="UP000181903"/>
    </source>
</evidence>
<evidence type="ECO:0000256" key="10">
    <source>
        <dbReference type="ARBA" id="ARBA00040319"/>
    </source>
</evidence>
<feature type="transmembrane region" description="Helical" evidence="11">
    <location>
        <begin position="33"/>
        <end position="55"/>
    </location>
</feature>
<dbReference type="Proteomes" id="UP000814126">
    <property type="component" value="Unassembled WGS sequence"/>
</dbReference>
<dbReference type="Pfam" id="PF00528">
    <property type="entry name" value="BPD_transp_1"/>
    <property type="match status" value="1"/>
</dbReference>
<comment type="similarity">
    <text evidence="2">Belongs to the binding-protein-dependent transport system permease family. HisMQ subfamily.</text>
</comment>
<evidence type="ECO:0000256" key="11">
    <source>
        <dbReference type="RuleBase" id="RU363032"/>
    </source>
</evidence>
<evidence type="ECO:0000256" key="9">
    <source>
        <dbReference type="ARBA" id="ARBA00023136"/>
    </source>
</evidence>
<comment type="subcellular location">
    <subcellularLocation>
        <location evidence="1">Cell inner membrane</location>
        <topology evidence="1">Multi-pass membrane protein</topology>
    </subcellularLocation>
    <subcellularLocation>
        <location evidence="11">Cell membrane</location>
        <topology evidence="11">Multi-pass membrane protein</topology>
    </subcellularLocation>
</comment>
<dbReference type="CDD" id="cd06261">
    <property type="entry name" value="TM_PBP2"/>
    <property type="match status" value="1"/>
</dbReference>
<evidence type="ECO:0000256" key="2">
    <source>
        <dbReference type="ARBA" id="ARBA00010072"/>
    </source>
</evidence>
<dbReference type="Gene3D" id="1.10.3720.10">
    <property type="entry name" value="MetI-like"/>
    <property type="match status" value="1"/>
</dbReference>
<keyword evidence="5" id="KW-0997">Cell inner membrane</keyword>
<dbReference type="GO" id="GO:0022857">
    <property type="term" value="F:transmembrane transporter activity"/>
    <property type="evidence" value="ECO:0007669"/>
    <property type="project" value="InterPro"/>
</dbReference>
<dbReference type="PROSITE" id="PS50928">
    <property type="entry name" value="ABC_TM1"/>
    <property type="match status" value="1"/>
</dbReference>
<protein>
    <recommendedName>
        <fullName evidence="10">Arginine ABC transporter permease protein ArtM</fullName>
    </recommendedName>
</protein>
<name>A0AAP2WFU0_9PSED</name>
<accession>A0AAP2WFU0</accession>
<proteinExistence type="inferred from homology"/>
<dbReference type="EMBL" id="WJZX01000003">
    <property type="protein sequence ID" value="MCF5653748.1"/>
    <property type="molecule type" value="Genomic_DNA"/>
</dbReference>
<feature type="transmembrane region" description="Helical" evidence="11">
    <location>
        <begin position="204"/>
        <end position="225"/>
    </location>
</feature>
<dbReference type="SUPFAM" id="SSF161098">
    <property type="entry name" value="MetI-like"/>
    <property type="match status" value="1"/>
</dbReference>
<keyword evidence="9 11" id="KW-0472">Membrane</keyword>
<keyword evidence="3 11" id="KW-0813">Transport</keyword>
<sequence length="243" mass="27300">MSGDYSWLAHFDLGLNWSVIIKWLPKLAQGATLTLELVAIAVIAGLLLAIPLGIARSSRLWYVRALPYGYIFFFRGTPLLVQLFLVYYGLAQFDTVRHSFMWPYLRDPFWCATATMTLHTAAYIAEILRGAIQAIPPGEIEAARALGMSRPKTLFYIILPRASRIGLPAYSNEVILMLKASALASTVTLLELTGMARTIIARTYLPVEIFFAAGLFYLLMAYILVRGFKLLERWLRVDACQGR</sequence>
<evidence type="ECO:0000313" key="16">
    <source>
        <dbReference type="Proteomes" id="UP000814126"/>
    </source>
</evidence>
<dbReference type="InterPro" id="IPR000515">
    <property type="entry name" value="MetI-like"/>
</dbReference>
<feature type="domain" description="ABC transmembrane type-1" evidence="12">
    <location>
        <begin position="31"/>
        <end position="228"/>
    </location>
</feature>
<evidence type="ECO:0000259" key="12">
    <source>
        <dbReference type="PROSITE" id="PS50928"/>
    </source>
</evidence>
<dbReference type="GO" id="GO:0006865">
    <property type="term" value="P:amino acid transport"/>
    <property type="evidence" value="ECO:0007669"/>
    <property type="project" value="UniProtKB-KW"/>
</dbReference>
<evidence type="ECO:0000256" key="5">
    <source>
        <dbReference type="ARBA" id="ARBA00022519"/>
    </source>
</evidence>
<keyword evidence="4" id="KW-1003">Cell membrane</keyword>
<evidence type="ECO:0000313" key="13">
    <source>
        <dbReference type="EMBL" id="MCF5653748.1"/>
    </source>
</evidence>
<dbReference type="Proteomes" id="UP000181903">
    <property type="component" value="Chromosome I"/>
</dbReference>
<dbReference type="PANTHER" id="PTHR30614">
    <property type="entry name" value="MEMBRANE COMPONENT OF AMINO ACID ABC TRANSPORTER"/>
    <property type="match status" value="1"/>
</dbReference>
<dbReference type="PANTHER" id="PTHR30614:SF10">
    <property type="entry name" value="ARGININE ABC TRANSPORTER PERMEASE PROTEIN ARTM"/>
    <property type="match status" value="1"/>
</dbReference>
<evidence type="ECO:0000256" key="3">
    <source>
        <dbReference type="ARBA" id="ARBA00022448"/>
    </source>
</evidence>
<dbReference type="GeneID" id="45490406"/>
<dbReference type="AlphaFoldDB" id="A0AAP2WFU0"/>
<dbReference type="InterPro" id="IPR035906">
    <property type="entry name" value="MetI-like_sf"/>
</dbReference>
<organism evidence="13 16">
    <name type="scientific">Pseudomonas poae</name>
    <dbReference type="NCBI Taxonomy" id="200451"/>
    <lineage>
        <taxon>Bacteria</taxon>
        <taxon>Pseudomonadati</taxon>
        <taxon>Pseudomonadota</taxon>
        <taxon>Gammaproteobacteria</taxon>
        <taxon>Pseudomonadales</taxon>
        <taxon>Pseudomonadaceae</taxon>
        <taxon>Pseudomonas</taxon>
    </lineage>
</organism>
<keyword evidence="8 11" id="KW-1133">Transmembrane helix</keyword>
<dbReference type="InterPro" id="IPR010065">
    <property type="entry name" value="AA_ABC_transptr_permease_3TM"/>
</dbReference>
<evidence type="ECO:0000256" key="7">
    <source>
        <dbReference type="ARBA" id="ARBA00022970"/>
    </source>
</evidence>
<reference evidence="14 15" key="1">
    <citation type="submission" date="2016-10" db="EMBL/GenBank/DDBJ databases">
        <authorList>
            <person name="Varghese N."/>
            <person name="Submissions S."/>
        </authorList>
    </citation>
    <scope>NUCLEOTIDE SEQUENCE [LARGE SCALE GENOMIC DNA]</scope>
    <source>
        <strain evidence="14 15">BS2776</strain>
    </source>
</reference>
<keyword evidence="15" id="KW-1185">Reference proteome</keyword>
<evidence type="ECO:0000256" key="6">
    <source>
        <dbReference type="ARBA" id="ARBA00022692"/>
    </source>
</evidence>
<evidence type="ECO:0000256" key="1">
    <source>
        <dbReference type="ARBA" id="ARBA00004429"/>
    </source>
</evidence>
<feature type="transmembrane region" description="Helical" evidence="11">
    <location>
        <begin position="67"/>
        <end position="90"/>
    </location>
</feature>
<evidence type="ECO:0000313" key="14">
    <source>
        <dbReference type="EMBL" id="SDO19935.1"/>
    </source>
</evidence>
<dbReference type="GO" id="GO:0043190">
    <property type="term" value="C:ATP-binding cassette (ABC) transporter complex"/>
    <property type="evidence" value="ECO:0007669"/>
    <property type="project" value="InterPro"/>
</dbReference>
<reference evidence="13" key="2">
    <citation type="submission" date="2019-11" db="EMBL/GenBank/DDBJ databases">
        <title>Epiphytic Pseudomonas syringae from cherry orchards.</title>
        <authorList>
            <person name="Hulin M.T."/>
        </authorList>
    </citation>
    <scope>NUCLEOTIDE SEQUENCE</scope>
    <source>
        <strain evidence="13">PA-2-1F</strain>
    </source>
</reference>
<dbReference type="EMBL" id="LT629706">
    <property type="protein sequence ID" value="SDO19935.1"/>
    <property type="molecule type" value="Genomic_DNA"/>
</dbReference>
<dbReference type="RefSeq" id="WP_003237534.1">
    <property type="nucleotide sequence ID" value="NZ_CP142150.1"/>
</dbReference>